<keyword evidence="2" id="KW-1185">Reference proteome</keyword>
<comment type="caution">
    <text evidence="1">The sequence shown here is derived from an EMBL/GenBank/DDBJ whole genome shotgun (WGS) entry which is preliminary data.</text>
</comment>
<gene>
    <name evidence="1" type="ORF">HPB49_016236</name>
</gene>
<accession>A0ACB8DKA2</accession>
<dbReference type="EMBL" id="CM023480">
    <property type="protein sequence ID" value="KAH7970862.1"/>
    <property type="molecule type" value="Genomic_DNA"/>
</dbReference>
<evidence type="ECO:0000313" key="2">
    <source>
        <dbReference type="Proteomes" id="UP000821865"/>
    </source>
</evidence>
<evidence type="ECO:0000313" key="1">
    <source>
        <dbReference type="EMBL" id="KAH7970862.1"/>
    </source>
</evidence>
<reference evidence="1" key="1">
    <citation type="submission" date="2020-05" db="EMBL/GenBank/DDBJ databases">
        <title>Large-scale comparative analyses of tick genomes elucidate their genetic diversity and vector capacities.</title>
        <authorList>
            <person name="Jia N."/>
            <person name="Wang J."/>
            <person name="Shi W."/>
            <person name="Du L."/>
            <person name="Sun Y."/>
            <person name="Zhan W."/>
            <person name="Jiang J."/>
            <person name="Wang Q."/>
            <person name="Zhang B."/>
            <person name="Ji P."/>
            <person name="Sakyi L.B."/>
            <person name="Cui X."/>
            <person name="Yuan T."/>
            <person name="Jiang B."/>
            <person name="Yang W."/>
            <person name="Lam T.T.-Y."/>
            <person name="Chang Q."/>
            <person name="Ding S."/>
            <person name="Wang X."/>
            <person name="Zhu J."/>
            <person name="Ruan X."/>
            <person name="Zhao L."/>
            <person name="Wei J."/>
            <person name="Que T."/>
            <person name="Du C."/>
            <person name="Cheng J."/>
            <person name="Dai P."/>
            <person name="Han X."/>
            <person name="Huang E."/>
            <person name="Gao Y."/>
            <person name="Liu J."/>
            <person name="Shao H."/>
            <person name="Ye R."/>
            <person name="Li L."/>
            <person name="Wei W."/>
            <person name="Wang X."/>
            <person name="Wang C."/>
            <person name="Yang T."/>
            <person name="Huo Q."/>
            <person name="Li W."/>
            <person name="Guo W."/>
            <person name="Chen H."/>
            <person name="Zhou L."/>
            <person name="Ni X."/>
            <person name="Tian J."/>
            <person name="Zhou Y."/>
            <person name="Sheng Y."/>
            <person name="Liu T."/>
            <person name="Pan Y."/>
            <person name="Xia L."/>
            <person name="Li J."/>
            <person name="Zhao F."/>
            <person name="Cao W."/>
        </authorList>
    </citation>
    <scope>NUCLEOTIDE SEQUENCE</scope>
    <source>
        <strain evidence="1">Dsil-2018</strain>
    </source>
</reference>
<name>A0ACB8DKA2_DERSI</name>
<dbReference type="Proteomes" id="UP000821865">
    <property type="component" value="Chromosome 11"/>
</dbReference>
<protein>
    <submittedName>
        <fullName evidence="1">Uncharacterized protein</fullName>
    </submittedName>
</protein>
<proteinExistence type="predicted"/>
<sequence length="461" mass="51574">MRVVSALLLLLLADPVPTNQSSNGVVYKVRATVTLESHELNVTKGTGIQYAGELALYKVGRGTYQARFLNFSLVKYEISLGAPAWIHHVYKSVLPLLQNQVETPRELPVVASYYEDGMSGYCRVTYEMHWLTDLPTEVKVYNLTKTKHLDDCEPTRSGNSTNGAPGHRADHSKHLSNFLPLPLENTSISENKSFTERPEDLNRVVDSMVTAHEVSYYRVNGSLIENALSESLTLLPVFGGPVMVRTRLQLELASQEAPPVGAVVQFDGEPRTSLKLNMSEMAEYLDGYAYSYLTGNPEQVNAEVFAKVLDEVAEALASLELNIETKRTPALMLKLVRMISLLNTEQLKQAMPLSLLNKTSELEPKEQLLRALYIELLGNARNKYAVEMALHLMKQQLLSRQETARLFRDLSAFFATFVDKDTRELLRDLCRSTDGFVNLHPRASICNRLGEVVIKACPPDA</sequence>
<organism evidence="1 2">
    <name type="scientific">Dermacentor silvarum</name>
    <name type="common">Tick</name>
    <dbReference type="NCBI Taxonomy" id="543639"/>
    <lineage>
        <taxon>Eukaryota</taxon>
        <taxon>Metazoa</taxon>
        <taxon>Ecdysozoa</taxon>
        <taxon>Arthropoda</taxon>
        <taxon>Chelicerata</taxon>
        <taxon>Arachnida</taxon>
        <taxon>Acari</taxon>
        <taxon>Parasitiformes</taxon>
        <taxon>Ixodida</taxon>
        <taxon>Ixodoidea</taxon>
        <taxon>Ixodidae</taxon>
        <taxon>Rhipicephalinae</taxon>
        <taxon>Dermacentor</taxon>
    </lineage>
</organism>